<comment type="caution">
    <text evidence="3">The sequence shown here is derived from an EMBL/GenBank/DDBJ whole genome shotgun (WGS) entry which is preliminary data.</text>
</comment>
<gene>
    <name evidence="3" type="ORF">OSTQU699_LOCUS5298</name>
</gene>
<reference evidence="3" key="1">
    <citation type="submission" date="2020-12" db="EMBL/GenBank/DDBJ databases">
        <authorList>
            <person name="Iha C."/>
        </authorList>
    </citation>
    <scope>NUCLEOTIDE SEQUENCE</scope>
</reference>
<evidence type="ECO:0000256" key="2">
    <source>
        <dbReference type="SAM" id="MobiDB-lite"/>
    </source>
</evidence>
<dbReference type="Proteomes" id="UP000708148">
    <property type="component" value="Unassembled WGS sequence"/>
</dbReference>
<evidence type="ECO:0000313" key="3">
    <source>
        <dbReference type="EMBL" id="CAD7699939.1"/>
    </source>
</evidence>
<feature type="compositionally biased region" description="Basic and acidic residues" evidence="2">
    <location>
        <begin position="28"/>
        <end position="43"/>
    </location>
</feature>
<proteinExistence type="predicted"/>
<evidence type="ECO:0000313" key="4">
    <source>
        <dbReference type="Proteomes" id="UP000708148"/>
    </source>
</evidence>
<feature type="region of interest" description="Disordered" evidence="2">
    <location>
        <begin position="102"/>
        <end position="129"/>
    </location>
</feature>
<feature type="coiled-coil region" evidence="1">
    <location>
        <begin position="368"/>
        <end position="402"/>
    </location>
</feature>
<keyword evidence="1" id="KW-0175">Coiled coil</keyword>
<keyword evidence="4" id="KW-1185">Reference proteome</keyword>
<accession>A0A8S1IXM7</accession>
<feature type="region of interest" description="Disordered" evidence="2">
    <location>
        <begin position="21"/>
        <end position="72"/>
    </location>
</feature>
<protein>
    <submittedName>
        <fullName evidence="3">Uncharacterized protein</fullName>
    </submittedName>
</protein>
<organism evidence="3 4">
    <name type="scientific">Ostreobium quekettii</name>
    <dbReference type="NCBI Taxonomy" id="121088"/>
    <lineage>
        <taxon>Eukaryota</taxon>
        <taxon>Viridiplantae</taxon>
        <taxon>Chlorophyta</taxon>
        <taxon>core chlorophytes</taxon>
        <taxon>Ulvophyceae</taxon>
        <taxon>TCBD clade</taxon>
        <taxon>Bryopsidales</taxon>
        <taxon>Ostreobineae</taxon>
        <taxon>Ostreobiaceae</taxon>
        <taxon>Ostreobium</taxon>
    </lineage>
</organism>
<evidence type="ECO:0000256" key="1">
    <source>
        <dbReference type="SAM" id="Coils"/>
    </source>
</evidence>
<sequence>MDRDAAPRGLGAYVKAAFGMRNPLFKNQDTKRDQQQHEREAGHELQAAGLEDDVVTPSRNGSLGSGSFHSIPTDEPATIAVWHTGGKVEHRHSRDHDAVKVFNDQDDDSDDKTDVVGSPSYGTPFWTPAIGGEKEVRSARAGQKVTSILFQHDDCEGRAKRWGARPIPKEARSDHNSGNLGRQRASLGDPWCQDGGNLRHQDRHQGTKSGIASGAATRSMDGTKMAKNEALPDRLRKVGGGLAVGSGPARNWRAPAGGDVLAGGDSASSLASKVPGQHARFLAGEDAQVQQFQMKAGGPAPLGSQSDEWQGVGGLKTGDLKPGAQVMGEDVRQALRNIVQWGAGAADRVPAAGGRWESRVKADQMVHVLQLQKELEATKRRVHSLEQQNENLLAQAKDMEFQLHEFSKDTQEASQGFMLTGTNIRMQLSWQDENELARLRQEFEVERLRGRESLMHLEAERKNRQDCQMQLLELKSMYDAALESSQSAQEAARNWEEQAAELQTKLKAAEQRRLLSKMPIHKENHLRLPTIREAQSASRIPKCSSSAPESVAKKRRFGYVSGRQL</sequence>
<name>A0A8S1IXM7_9CHLO</name>
<feature type="compositionally biased region" description="Polar residues" evidence="2">
    <location>
        <begin position="57"/>
        <end position="70"/>
    </location>
</feature>
<feature type="region of interest" description="Disordered" evidence="2">
    <location>
        <begin position="163"/>
        <end position="230"/>
    </location>
</feature>
<feature type="coiled-coil region" evidence="1">
    <location>
        <begin position="478"/>
        <end position="512"/>
    </location>
</feature>
<dbReference type="EMBL" id="CAJHUC010001138">
    <property type="protein sequence ID" value="CAD7699939.1"/>
    <property type="molecule type" value="Genomic_DNA"/>
</dbReference>
<dbReference type="AlphaFoldDB" id="A0A8S1IXM7"/>